<evidence type="ECO:0000256" key="1">
    <source>
        <dbReference type="SAM" id="MobiDB-lite"/>
    </source>
</evidence>
<feature type="region of interest" description="Disordered" evidence="1">
    <location>
        <begin position="1"/>
        <end position="78"/>
    </location>
</feature>
<feature type="compositionally biased region" description="Gly residues" evidence="1">
    <location>
        <begin position="50"/>
        <end position="70"/>
    </location>
</feature>
<name>A0A8J3Y841_9ACTN</name>
<organism evidence="2 3">
    <name type="scientific">Spirilliplanes yamanashiensis</name>
    <dbReference type="NCBI Taxonomy" id="42233"/>
    <lineage>
        <taxon>Bacteria</taxon>
        <taxon>Bacillati</taxon>
        <taxon>Actinomycetota</taxon>
        <taxon>Actinomycetes</taxon>
        <taxon>Micromonosporales</taxon>
        <taxon>Micromonosporaceae</taxon>
        <taxon>Spirilliplanes</taxon>
    </lineage>
</organism>
<comment type="caution">
    <text evidence="2">The sequence shown here is derived from an EMBL/GenBank/DDBJ whole genome shotgun (WGS) entry which is preliminary data.</text>
</comment>
<proteinExistence type="predicted"/>
<feature type="compositionally biased region" description="Basic and acidic residues" evidence="1">
    <location>
        <begin position="1"/>
        <end position="17"/>
    </location>
</feature>
<keyword evidence="3" id="KW-1185">Reference proteome</keyword>
<evidence type="ECO:0000313" key="3">
    <source>
        <dbReference type="Proteomes" id="UP000652013"/>
    </source>
</evidence>
<dbReference type="EMBL" id="BOOY01000016">
    <property type="protein sequence ID" value="GIJ03010.1"/>
    <property type="molecule type" value="Genomic_DNA"/>
</dbReference>
<accession>A0A8J3Y841</accession>
<evidence type="ECO:0000313" key="2">
    <source>
        <dbReference type="EMBL" id="GIJ03010.1"/>
    </source>
</evidence>
<dbReference type="Proteomes" id="UP000652013">
    <property type="component" value="Unassembled WGS sequence"/>
</dbReference>
<protein>
    <submittedName>
        <fullName evidence="2">Uncharacterized protein</fullName>
    </submittedName>
</protein>
<dbReference type="RefSeq" id="WP_239107381.1">
    <property type="nucleotide sequence ID" value="NZ_BAAAGJ010000005.1"/>
</dbReference>
<sequence>MTAEHGSGHEAVERGAAEDGADAPLTPREVAAGNRPPSAPGPDSDDEVTGGDGAGTAGGSSGGSGGGSGMPGHPDAAD</sequence>
<gene>
    <name evidence="2" type="ORF">Sya03_23620</name>
</gene>
<reference evidence="2" key="1">
    <citation type="submission" date="2021-01" db="EMBL/GenBank/DDBJ databases">
        <title>Whole genome shotgun sequence of Spirilliplanes yamanashiensis NBRC 15828.</title>
        <authorList>
            <person name="Komaki H."/>
            <person name="Tamura T."/>
        </authorList>
    </citation>
    <scope>NUCLEOTIDE SEQUENCE</scope>
    <source>
        <strain evidence="2">NBRC 15828</strain>
    </source>
</reference>
<dbReference type="AlphaFoldDB" id="A0A8J3Y841"/>